<dbReference type="InterPro" id="IPR008427">
    <property type="entry name" value="Extracellular_membr_CFEM_dom"/>
</dbReference>
<organism evidence="19 20">
    <name type="scientific">Fusarium sarcochroum</name>
    <dbReference type="NCBI Taxonomy" id="1208366"/>
    <lineage>
        <taxon>Eukaryota</taxon>
        <taxon>Fungi</taxon>
        <taxon>Dikarya</taxon>
        <taxon>Ascomycota</taxon>
        <taxon>Pezizomycotina</taxon>
        <taxon>Sordariomycetes</taxon>
        <taxon>Hypocreomycetidae</taxon>
        <taxon>Hypocreales</taxon>
        <taxon>Nectriaceae</taxon>
        <taxon>Fusarium</taxon>
        <taxon>Fusarium lateritium species complex</taxon>
    </lineage>
</organism>
<feature type="compositionally biased region" description="Polar residues" evidence="15">
    <location>
        <begin position="379"/>
        <end position="394"/>
    </location>
</feature>
<feature type="chain" id="PRO_5034439321" description="CFEM domain-containing protein" evidence="17">
    <location>
        <begin position="21"/>
        <end position="421"/>
    </location>
</feature>
<evidence type="ECO:0000256" key="2">
    <source>
        <dbReference type="ARBA" id="ARBA00004589"/>
    </source>
</evidence>
<comment type="caution">
    <text evidence="19">The sequence shown here is derived from an EMBL/GenBank/DDBJ whole genome shotgun (WGS) entry which is preliminary data.</text>
</comment>
<feature type="binding site" description="axial binding residue" evidence="14">
    <location>
        <position position="44"/>
    </location>
    <ligand>
        <name>heme</name>
        <dbReference type="ChEBI" id="CHEBI:30413"/>
    </ligand>
    <ligandPart>
        <name>Fe</name>
        <dbReference type="ChEBI" id="CHEBI:18248"/>
    </ligandPart>
</feature>
<keyword evidence="8 17" id="KW-0732">Signal</keyword>
<keyword evidence="7 16" id="KW-0812">Transmembrane</keyword>
<evidence type="ECO:0000256" key="5">
    <source>
        <dbReference type="ARBA" id="ARBA00022525"/>
    </source>
</evidence>
<evidence type="ECO:0000256" key="14">
    <source>
        <dbReference type="PROSITE-ProRule" id="PRU01356"/>
    </source>
</evidence>
<feature type="signal peptide" evidence="17">
    <location>
        <begin position="1"/>
        <end position="20"/>
    </location>
</feature>
<evidence type="ECO:0000259" key="18">
    <source>
        <dbReference type="PROSITE" id="PS52012"/>
    </source>
</evidence>
<reference evidence="19" key="2">
    <citation type="submission" date="2020-05" db="EMBL/GenBank/DDBJ databases">
        <authorList>
            <person name="Kim H.-S."/>
            <person name="Proctor R.H."/>
            <person name="Brown D.W."/>
        </authorList>
    </citation>
    <scope>NUCLEOTIDE SEQUENCE</scope>
    <source>
        <strain evidence="19">NRRL 20472</strain>
    </source>
</reference>
<proteinExistence type="inferred from homology"/>
<feature type="domain" description="CFEM" evidence="18">
    <location>
        <begin position="1"/>
        <end position="108"/>
    </location>
</feature>
<feature type="transmembrane region" description="Helical" evidence="16">
    <location>
        <begin position="324"/>
        <end position="347"/>
    </location>
</feature>
<keyword evidence="11 14" id="KW-1015">Disulfide bond</keyword>
<protein>
    <recommendedName>
        <fullName evidence="18">CFEM domain-containing protein</fullName>
    </recommendedName>
</protein>
<keyword evidence="14" id="KW-0349">Heme</keyword>
<dbReference type="InterPro" id="IPR052337">
    <property type="entry name" value="SAT4-like"/>
</dbReference>
<dbReference type="AlphaFoldDB" id="A0A8H4XAG9"/>
<keyword evidence="10 16" id="KW-0472">Membrane</keyword>
<dbReference type="GO" id="GO:0098552">
    <property type="term" value="C:side of membrane"/>
    <property type="evidence" value="ECO:0007669"/>
    <property type="project" value="UniProtKB-KW"/>
</dbReference>
<evidence type="ECO:0000256" key="11">
    <source>
        <dbReference type="ARBA" id="ARBA00023157"/>
    </source>
</evidence>
<dbReference type="EMBL" id="JABEXW010000215">
    <property type="protein sequence ID" value="KAF4967937.1"/>
    <property type="molecule type" value="Genomic_DNA"/>
</dbReference>
<evidence type="ECO:0000256" key="6">
    <source>
        <dbReference type="ARBA" id="ARBA00022622"/>
    </source>
</evidence>
<name>A0A8H4XAG9_9HYPO</name>
<feature type="transmembrane region" description="Helical" evidence="16">
    <location>
        <begin position="91"/>
        <end position="113"/>
    </location>
</feature>
<dbReference type="PANTHER" id="PTHR33048">
    <property type="entry name" value="PTH11-LIKE INTEGRAL MEMBRANE PROTEIN (AFU_ORTHOLOGUE AFUA_5G11245)"/>
    <property type="match status" value="1"/>
</dbReference>
<feature type="disulfide bond" evidence="14">
    <location>
        <begin position="40"/>
        <end position="47"/>
    </location>
</feature>
<dbReference type="Proteomes" id="UP000622797">
    <property type="component" value="Unassembled WGS sequence"/>
</dbReference>
<evidence type="ECO:0000313" key="20">
    <source>
        <dbReference type="Proteomes" id="UP000622797"/>
    </source>
</evidence>
<comment type="subcellular location">
    <subcellularLocation>
        <location evidence="2">Membrane</location>
        <topology evidence="2">Lipid-anchor</topology>
        <topology evidence="2">GPI-anchor</topology>
    </subcellularLocation>
    <subcellularLocation>
        <location evidence="1">Membrane</location>
        <topology evidence="1">Multi-pass membrane protein</topology>
    </subcellularLocation>
    <subcellularLocation>
        <location evidence="3">Secreted</location>
    </subcellularLocation>
</comment>
<evidence type="ECO:0000256" key="13">
    <source>
        <dbReference type="ARBA" id="ARBA00038359"/>
    </source>
</evidence>
<feature type="transmembrane region" description="Helical" evidence="16">
    <location>
        <begin position="284"/>
        <end position="304"/>
    </location>
</feature>
<keyword evidence="14" id="KW-0479">Metal-binding</keyword>
<evidence type="ECO:0000256" key="3">
    <source>
        <dbReference type="ARBA" id="ARBA00004613"/>
    </source>
</evidence>
<feature type="compositionally biased region" description="Basic and acidic residues" evidence="15">
    <location>
        <begin position="411"/>
        <end position="421"/>
    </location>
</feature>
<evidence type="ECO:0000256" key="7">
    <source>
        <dbReference type="ARBA" id="ARBA00022692"/>
    </source>
</evidence>
<evidence type="ECO:0000256" key="4">
    <source>
        <dbReference type="ARBA" id="ARBA00010031"/>
    </source>
</evidence>
<keyword evidence="9 16" id="KW-1133">Transmembrane helix</keyword>
<dbReference type="InterPro" id="IPR049326">
    <property type="entry name" value="Rhodopsin_dom_fungi"/>
</dbReference>
<evidence type="ECO:0000256" key="1">
    <source>
        <dbReference type="ARBA" id="ARBA00004141"/>
    </source>
</evidence>
<evidence type="ECO:0000256" key="17">
    <source>
        <dbReference type="SAM" id="SignalP"/>
    </source>
</evidence>
<evidence type="ECO:0000256" key="9">
    <source>
        <dbReference type="ARBA" id="ARBA00022989"/>
    </source>
</evidence>
<keyword evidence="20" id="KW-1185">Reference proteome</keyword>
<comment type="similarity">
    <text evidence="4">Belongs to the RBT5 family.</text>
</comment>
<dbReference type="GO" id="GO:0046872">
    <property type="term" value="F:metal ion binding"/>
    <property type="evidence" value="ECO:0007669"/>
    <property type="project" value="UniProtKB-UniRule"/>
</dbReference>
<gene>
    <name evidence="19" type="ORF">FSARC_4590</name>
</gene>
<sequence length="421" mass="46628">MRFTLWTVLAFSALATISQAQGMPDCAATCLATGLKDSKCNATDAECICTDTILMNTVAACTLQSCTVVEALAARNGTATLCKEPVRDKRLVAPIATAISGSMALAFVALRVFECLYHKKFQWADACAVCAMLSSIPMDVFEFYMMANGFGRDVWTLTEQQITSVVKYTWITQVSYIPAICLTKIAIISIYLRVFPDKTFQKICWATIIHCSLFLFSTTITAILACVPVQAAWTNWKGDAEGMCYDNNAFWWAHSAINIITDLWIIGLPIPGLLKLQLGTKKKIFLILMFSVGIVITVVSIVRFSGLITYSATSNPTYNNVMVATYSVIECNVSIMCCCMPSLLAFLRRAYPSLFGSTNRSYEYRTKSKSRSNNSSKSPFQGSGIQKSVTQSVSYMPRSGDSDVVELIDMEENKPDRYHQW</sequence>
<evidence type="ECO:0000256" key="8">
    <source>
        <dbReference type="ARBA" id="ARBA00022729"/>
    </source>
</evidence>
<dbReference type="OrthoDB" id="2496787at2759"/>
<evidence type="ECO:0000256" key="15">
    <source>
        <dbReference type="SAM" id="MobiDB-lite"/>
    </source>
</evidence>
<evidence type="ECO:0000256" key="12">
    <source>
        <dbReference type="ARBA" id="ARBA00023288"/>
    </source>
</evidence>
<evidence type="ECO:0000256" key="10">
    <source>
        <dbReference type="ARBA" id="ARBA00023136"/>
    </source>
</evidence>
<feature type="disulfide bond" evidence="14">
    <location>
        <begin position="30"/>
        <end position="61"/>
    </location>
</feature>
<feature type="transmembrane region" description="Helical" evidence="16">
    <location>
        <begin position="174"/>
        <end position="192"/>
    </location>
</feature>
<dbReference type="Pfam" id="PF05730">
    <property type="entry name" value="CFEM"/>
    <property type="match status" value="1"/>
</dbReference>
<dbReference type="GO" id="GO:0005576">
    <property type="term" value="C:extracellular region"/>
    <property type="evidence" value="ECO:0007669"/>
    <property type="project" value="UniProtKB-SubCell"/>
</dbReference>
<feature type="disulfide bond" evidence="14">
    <location>
        <begin position="26"/>
        <end position="66"/>
    </location>
</feature>
<keyword evidence="12" id="KW-0449">Lipoprotein</keyword>
<feature type="disulfide bond" evidence="14">
    <location>
        <begin position="49"/>
        <end position="82"/>
    </location>
</feature>
<keyword evidence="6" id="KW-0336">GPI-anchor</keyword>
<accession>A0A8H4XAG9</accession>
<keyword evidence="14" id="KW-0408">Iron</keyword>
<feature type="transmembrane region" description="Helical" evidence="16">
    <location>
        <begin position="251"/>
        <end position="272"/>
    </location>
</feature>
<reference evidence="19" key="1">
    <citation type="journal article" date="2020" name="BMC Genomics">
        <title>Correction to: Identification and distribution of gene clusters required for synthesis of sphingolipid metabolism inhibitors in diverse species of the filamentous fungus Fusarium.</title>
        <authorList>
            <person name="Kim H.S."/>
            <person name="Lohmar J.M."/>
            <person name="Busman M."/>
            <person name="Brown D.W."/>
            <person name="Naumann T.A."/>
            <person name="Divon H.H."/>
            <person name="Lysoe E."/>
            <person name="Uhlig S."/>
            <person name="Proctor R.H."/>
        </authorList>
    </citation>
    <scope>NUCLEOTIDE SEQUENCE</scope>
    <source>
        <strain evidence="19">NRRL 20472</strain>
    </source>
</reference>
<dbReference type="PROSITE" id="PS52012">
    <property type="entry name" value="CFEM"/>
    <property type="match status" value="1"/>
</dbReference>
<keyword evidence="6" id="KW-0325">Glycoprotein</keyword>
<evidence type="ECO:0000313" key="19">
    <source>
        <dbReference type="EMBL" id="KAF4967937.1"/>
    </source>
</evidence>
<evidence type="ECO:0000256" key="16">
    <source>
        <dbReference type="SAM" id="Phobius"/>
    </source>
</evidence>
<comment type="similarity">
    <text evidence="13">Belongs to the SAT4 family.</text>
</comment>
<keyword evidence="5" id="KW-0964">Secreted</keyword>
<dbReference type="PANTHER" id="PTHR33048:SF143">
    <property type="entry name" value="EXTRACELLULAR MEMBRANE PROTEIN CFEM DOMAIN-CONTAINING PROTEIN-RELATED"/>
    <property type="match status" value="1"/>
</dbReference>
<dbReference type="Pfam" id="PF20684">
    <property type="entry name" value="Fung_rhodopsin"/>
    <property type="match status" value="1"/>
</dbReference>
<feature type="region of interest" description="Disordered" evidence="15">
    <location>
        <begin position="366"/>
        <end position="421"/>
    </location>
</feature>
<feature type="transmembrane region" description="Helical" evidence="16">
    <location>
        <begin position="204"/>
        <end position="231"/>
    </location>
</feature>